<feature type="non-terminal residue" evidence="1">
    <location>
        <position position="388"/>
    </location>
</feature>
<organism evidence="1 2">
    <name type="scientific">Coemansia aciculifera</name>
    <dbReference type="NCBI Taxonomy" id="417176"/>
    <lineage>
        <taxon>Eukaryota</taxon>
        <taxon>Fungi</taxon>
        <taxon>Fungi incertae sedis</taxon>
        <taxon>Zoopagomycota</taxon>
        <taxon>Kickxellomycotina</taxon>
        <taxon>Kickxellomycetes</taxon>
        <taxon>Kickxellales</taxon>
        <taxon>Kickxellaceae</taxon>
        <taxon>Coemansia</taxon>
    </lineage>
</organism>
<evidence type="ECO:0000313" key="1">
    <source>
        <dbReference type="EMBL" id="KAJ2887804.1"/>
    </source>
</evidence>
<accession>A0ACC1LWV2</accession>
<dbReference type="EMBL" id="JANBVB010002147">
    <property type="protein sequence ID" value="KAJ2887804.1"/>
    <property type="molecule type" value="Genomic_DNA"/>
</dbReference>
<protein>
    <submittedName>
        <fullName evidence="1">Uncharacterized protein</fullName>
    </submittedName>
</protein>
<keyword evidence="2" id="KW-1185">Reference proteome</keyword>
<dbReference type="Proteomes" id="UP001139981">
    <property type="component" value="Unassembled WGS sequence"/>
</dbReference>
<sequence length="388" mass="44149">MARGGGHRRPRHNKPQNRTQHRQSPPAAAPVEHIQPAASKPCIADSDKACAAATRELADKLYAELSVLLQREYGKTSEQLQSLLATSSNDNDGKDSNIGRVPVFRDDTAATKPEVLCNQAEEAKEALEEENRRLREQLAERDAENQGLQQQLAAHREEIEAARRRAAHLDARVSHQAEADVDRPMTAPELRAAFRGLYKQYTLREAHFIAVERSASLESQLWQEKCTRAETRELALLDDLKSLRRSLEEANAQQRSMQEANADLLRLLRGYGAETQRRLEQCRTLVRAVATEAPVLHAEYTEKMQSFDQELWAKARERVDMECKLRAAQAENQRLDEAWRELQAKWQQQAWELHNSKRMLEDVVMRQDDGTGGQLISAMRETVALFFG</sequence>
<comment type="caution">
    <text evidence="1">The sequence shown here is derived from an EMBL/GenBank/DDBJ whole genome shotgun (WGS) entry which is preliminary data.</text>
</comment>
<gene>
    <name evidence="1" type="ORF">IWW38_005061</name>
</gene>
<name>A0ACC1LWV2_9FUNG</name>
<evidence type="ECO:0000313" key="2">
    <source>
        <dbReference type="Proteomes" id="UP001139981"/>
    </source>
</evidence>
<reference evidence="1" key="1">
    <citation type="submission" date="2022-07" db="EMBL/GenBank/DDBJ databases">
        <title>Phylogenomic reconstructions and comparative analyses of Kickxellomycotina fungi.</title>
        <authorList>
            <person name="Reynolds N.K."/>
            <person name="Stajich J.E."/>
            <person name="Barry K."/>
            <person name="Grigoriev I.V."/>
            <person name="Crous P."/>
            <person name="Smith M.E."/>
        </authorList>
    </citation>
    <scope>NUCLEOTIDE SEQUENCE</scope>
    <source>
        <strain evidence="1">CBS 190363</strain>
    </source>
</reference>
<proteinExistence type="predicted"/>